<dbReference type="EMBL" id="CAJNIZ010000001">
    <property type="protein sequence ID" value="CAE7149065.1"/>
    <property type="molecule type" value="Genomic_DNA"/>
</dbReference>
<organism evidence="8 9">
    <name type="scientific">Symbiodinium pilosum</name>
    <name type="common">Dinoflagellate</name>
    <dbReference type="NCBI Taxonomy" id="2952"/>
    <lineage>
        <taxon>Eukaryota</taxon>
        <taxon>Sar</taxon>
        <taxon>Alveolata</taxon>
        <taxon>Dinophyceae</taxon>
        <taxon>Suessiales</taxon>
        <taxon>Symbiodiniaceae</taxon>
        <taxon>Symbiodinium</taxon>
    </lineage>
</organism>
<dbReference type="Pfam" id="PF01699">
    <property type="entry name" value="Na_Ca_ex"/>
    <property type="match status" value="1"/>
</dbReference>
<name>A0A812IMM5_SYMPI</name>
<sequence>MVACSALIIASERLAARLEWDHYIAGTTSEILSTLPELVVIGFLISVSPLTAFVIALITIYNNSLVFSIYSYFLPKDQYGKYLMPRPITGAGTQILIAGAAFGLILGLVMMLMSFSAHPKQSFTPGDLLLLGMLMLTVFGVYIIKLLQDYSKEEDQVSDVLAFTEDQVDERRALIYTHVQDSSWLLISGYLLIGIVGAALGGEQVAQFANIAIQEMQLSPLVAALVLAGFAGMSEYVILWQSHRKGEYGIALANSFGGITQVMFLVLPFTLMAIGCYQAIDAYAITPRSSPYLVPAATAALNKAASFLICTYDGATLTPLTRPPEFGDNLYLAPEDAEKLSKRAAAALAAANSESDPNRTAPPAGGDGSGGAAGNVGGYNAFWIDRGTDALLVDGKFRTSVIVDPPNGQFPSLTPKGQMQMATLYGDVTRENEGVAWWLDQEGPGPYDNMEQRNTAERCLMGFSGAAPSIPSLYNNFKRIVQTDDYVMIQLEMIHDARIVRLNGTHPPAHVTNWLGDSIGRWEGDTLVVDTTNFNDQGAGFFTGGSNMHLVEHLTLQADGNILYRFTVSDPTVWQGPWTGEYVWRASDQRVYEYACHEGNYALGNIMRGARLLEQDIELAGAGEE</sequence>
<dbReference type="Proteomes" id="UP000649617">
    <property type="component" value="Unassembled WGS sequence"/>
</dbReference>
<evidence type="ECO:0000256" key="2">
    <source>
        <dbReference type="ARBA" id="ARBA00022692"/>
    </source>
</evidence>
<accession>A0A812IMM5</accession>
<keyword evidence="2 6" id="KW-0812">Transmembrane</keyword>
<evidence type="ECO:0000256" key="4">
    <source>
        <dbReference type="ARBA" id="ARBA00023136"/>
    </source>
</evidence>
<reference evidence="8" key="1">
    <citation type="submission" date="2021-02" db="EMBL/GenBank/DDBJ databases">
        <authorList>
            <person name="Dougan E. K."/>
            <person name="Rhodes N."/>
            <person name="Thang M."/>
            <person name="Chan C."/>
        </authorList>
    </citation>
    <scope>NUCLEOTIDE SEQUENCE</scope>
</reference>
<keyword evidence="3 6" id="KW-1133">Transmembrane helix</keyword>
<feature type="transmembrane region" description="Helical" evidence="6">
    <location>
        <begin position="95"/>
        <end position="116"/>
    </location>
</feature>
<evidence type="ECO:0000313" key="9">
    <source>
        <dbReference type="Proteomes" id="UP000649617"/>
    </source>
</evidence>
<dbReference type="GO" id="GO:0055085">
    <property type="term" value="P:transmembrane transport"/>
    <property type="evidence" value="ECO:0007669"/>
    <property type="project" value="InterPro"/>
</dbReference>
<keyword evidence="4 6" id="KW-0472">Membrane</keyword>
<evidence type="ECO:0000256" key="5">
    <source>
        <dbReference type="SAM" id="MobiDB-lite"/>
    </source>
</evidence>
<comment type="subcellular location">
    <subcellularLocation>
        <location evidence="1">Membrane</location>
        <topology evidence="1">Multi-pass membrane protein</topology>
    </subcellularLocation>
</comment>
<evidence type="ECO:0000256" key="6">
    <source>
        <dbReference type="SAM" id="Phobius"/>
    </source>
</evidence>
<comment type="caution">
    <text evidence="8">The sequence shown here is derived from an EMBL/GenBank/DDBJ whole genome shotgun (WGS) entry which is preliminary data.</text>
</comment>
<dbReference type="AlphaFoldDB" id="A0A812IMM5"/>
<feature type="transmembrane region" description="Helical" evidence="6">
    <location>
        <begin position="221"/>
        <end position="239"/>
    </location>
</feature>
<dbReference type="GO" id="GO:0016020">
    <property type="term" value="C:membrane"/>
    <property type="evidence" value="ECO:0007669"/>
    <property type="project" value="UniProtKB-SubCell"/>
</dbReference>
<proteinExistence type="predicted"/>
<evidence type="ECO:0000313" key="8">
    <source>
        <dbReference type="EMBL" id="CAE7149065.1"/>
    </source>
</evidence>
<keyword evidence="9" id="KW-1185">Reference proteome</keyword>
<evidence type="ECO:0000256" key="1">
    <source>
        <dbReference type="ARBA" id="ARBA00004141"/>
    </source>
</evidence>
<feature type="transmembrane region" description="Helical" evidence="6">
    <location>
        <begin position="128"/>
        <end position="147"/>
    </location>
</feature>
<feature type="domain" description="Sodium/calcium exchanger membrane region" evidence="7">
    <location>
        <begin position="189"/>
        <end position="275"/>
    </location>
</feature>
<feature type="transmembrane region" description="Helical" evidence="6">
    <location>
        <begin position="182"/>
        <end position="201"/>
    </location>
</feature>
<feature type="region of interest" description="Disordered" evidence="5">
    <location>
        <begin position="348"/>
        <end position="370"/>
    </location>
</feature>
<protein>
    <recommendedName>
        <fullName evidence="7">Sodium/calcium exchanger membrane region domain-containing protein</fullName>
    </recommendedName>
</protein>
<feature type="transmembrane region" description="Helical" evidence="6">
    <location>
        <begin position="251"/>
        <end position="280"/>
    </location>
</feature>
<dbReference type="InterPro" id="IPR004837">
    <property type="entry name" value="NaCa_Exmemb"/>
</dbReference>
<gene>
    <name evidence="8" type="ORF">SPIL2461_LOCUS78</name>
</gene>
<evidence type="ECO:0000259" key="7">
    <source>
        <dbReference type="Pfam" id="PF01699"/>
    </source>
</evidence>
<evidence type="ECO:0000256" key="3">
    <source>
        <dbReference type="ARBA" id="ARBA00022989"/>
    </source>
</evidence>